<evidence type="ECO:0000256" key="2">
    <source>
        <dbReference type="ARBA" id="ARBA00006679"/>
    </source>
</evidence>
<dbReference type="KEGG" id="run:DR864_26695"/>
<evidence type="ECO:0000313" key="9">
    <source>
        <dbReference type="Proteomes" id="UP000251993"/>
    </source>
</evidence>
<keyword evidence="4 7" id="KW-0812">Transmembrane</keyword>
<sequence length="139" mass="15529">MFDFFKPNSKVAYTDWGVLVLRVCVPLLLLTHGYDKLLSFLNGASGFPDPLHVGAQFSHALAVVGEVIAPILVMLGLWTRVACLIEIIHFLVVAFMMHAGEPLSEKEHALLFLIPYITILLIGAGKYSLDKSLYQKRRF</sequence>
<keyword evidence="9" id="KW-1185">Reference proteome</keyword>
<keyword evidence="3" id="KW-1003">Cell membrane</keyword>
<comment type="subcellular location">
    <subcellularLocation>
        <location evidence="1">Cell membrane</location>
        <topology evidence="1">Multi-pass membrane protein</topology>
    </subcellularLocation>
</comment>
<dbReference type="InterPro" id="IPR032808">
    <property type="entry name" value="DoxX"/>
</dbReference>
<keyword evidence="6 7" id="KW-0472">Membrane</keyword>
<feature type="transmembrane region" description="Helical" evidence="7">
    <location>
        <begin position="12"/>
        <end position="34"/>
    </location>
</feature>
<evidence type="ECO:0000256" key="4">
    <source>
        <dbReference type="ARBA" id="ARBA00022692"/>
    </source>
</evidence>
<feature type="transmembrane region" description="Helical" evidence="7">
    <location>
        <begin position="81"/>
        <end position="97"/>
    </location>
</feature>
<evidence type="ECO:0000313" key="8">
    <source>
        <dbReference type="EMBL" id="AXE21068.1"/>
    </source>
</evidence>
<dbReference type="RefSeq" id="WP_114069830.1">
    <property type="nucleotide sequence ID" value="NZ_CP030850.1"/>
</dbReference>
<accession>A0A344TQZ7</accession>
<dbReference type="GO" id="GO:0005886">
    <property type="term" value="C:plasma membrane"/>
    <property type="evidence" value="ECO:0007669"/>
    <property type="project" value="UniProtKB-SubCell"/>
</dbReference>
<feature type="transmembrane region" description="Helical" evidence="7">
    <location>
        <begin position="54"/>
        <end position="74"/>
    </location>
</feature>
<reference evidence="8 9" key="1">
    <citation type="submission" date="2018-07" db="EMBL/GenBank/DDBJ databases">
        <title>Genome sequencing of Runella.</title>
        <authorList>
            <person name="Baek M.-G."/>
            <person name="Yi H."/>
        </authorList>
    </citation>
    <scope>NUCLEOTIDE SEQUENCE [LARGE SCALE GENOMIC DNA]</scope>
    <source>
        <strain evidence="8 9">HYN0085</strain>
    </source>
</reference>
<dbReference type="EMBL" id="CP030850">
    <property type="protein sequence ID" value="AXE21068.1"/>
    <property type="molecule type" value="Genomic_DNA"/>
</dbReference>
<dbReference type="Pfam" id="PF07681">
    <property type="entry name" value="DoxX"/>
    <property type="match status" value="1"/>
</dbReference>
<dbReference type="Proteomes" id="UP000251993">
    <property type="component" value="Chromosome"/>
</dbReference>
<dbReference type="OrthoDB" id="9813193at2"/>
<comment type="similarity">
    <text evidence="2">Belongs to the DoxX family.</text>
</comment>
<gene>
    <name evidence="8" type="ORF">DR864_26695</name>
</gene>
<protein>
    <submittedName>
        <fullName evidence="8">DoxX family protein</fullName>
    </submittedName>
</protein>
<organism evidence="8 9">
    <name type="scientific">Runella rosea</name>
    <dbReference type="NCBI Taxonomy" id="2259595"/>
    <lineage>
        <taxon>Bacteria</taxon>
        <taxon>Pseudomonadati</taxon>
        <taxon>Bacteroidota</taxon>
        <taxon>Cytophagia</taxon>
        <taxon>Cytophagales</taxon>
        <taxon>Spirosomataceae</taxon>
        <taxon>Runella</taxon>
    </lineage>
</organism>
<keyword evidence="5 7" id="KW-1133">Transmembrane helix</keyword>
<name>A0A344TQZ7_9BACT</name>
<dbReference type="AlphaFoldDB" id="A0A344TQZ7"/>
<proteinExistence type="inferred from homology"/>
<evidence type="ECO:0000256" key="7">
    <source>
        <dbReference type="SAM" id="Phobius"/>
    </source>
</evidence>
<evidence type="ECO:0000256" key="6">
    <source>
        <dbReference type="ARBA" id="ARBA00023136"/>
    </source>
</evidence>
<dbReference type="InterPro" id="IPR051907">
    <property type="entry name" value="DoxX-like_oxidoreductase"/>
</dbReference>
<evidence type="ECO:0000256" key="5">
    <source>
        <dbReference type="ARBA" id="ARBA00022989"/>
    </source>
</evidence>
<feature type="transmembrane region" description="Helical" evidence="7">
    <location>
        <begin position="109"/>
        <end position="129"/>
    </location>
</feature>
<dbReference type="PANTHER" id="PTHR33452">
    <property type="entry name" value="OXIDOREDUCTASE CATD-RELATED"/>
    <property type="match status" value="1"/>
</dbReference>
<evidence type="ECO:0000256" key="3">
    <source>
        <dbReference type="ARBA" id="ARBA00022475"/>
    </source>
</evidence>
<dbReference type="PANTHER" id="PTHR33452:SF1">
    <property type="entry name" value="INNER MEMBRANE PROTEIN YPHA-RELATED"/>
    <property type="match status" value="1"/>
</dbReference>
<evidence type="ECO:0000256" key="1">
    <source>
        <dbReference type="ARBA" id="ARBA00004651"/>
    </source>
</evidence>